<evidence type="ECO:0000256" key="3">
    <source>
        <dbReference type="ARBA" id="ARBA00022617"/>
    </source>
</evidence>
<dbReference type="InterPro" id="IPR006067">
    <property type="entry name" value="NO2/SO3_Rdtase_4Fe4S_dom"/>
</dbReference>
<keyword evidence="2" id="KW-0004">4Fe-4S</keyword>
<keyword evidence="10" id="KW-1185">Reference proteome</keyword>
<evidence type="ECO:0000256" key="5">
    <source>
        <dbReference type="ARBA" id="ARBA00023002"/>
    </source>
</evidence>
<dbReference type="Proteomes" id="UP000622687">
    <property type="component" value="Unassembled WGS sequence"/>
</dbReference>
<keyword evidence="6" id="KW-0408">Iron</keyword>
<dbReference type="Gene3D" id="3.30.70.20">
    <property type="match status" value="1"/>
</dbReference>
<dbReference type="SUPFAM" id="SSF55124">
    <property type="entry name" value="Nitrite/Sulfite reductase N-terminal domain-like"/>
    <property type="match status" value="1"/>
</dbReference>
<dbReference type="Pfam" id="PF00037">
    <property type="entry name" value="Fer4"/>
    <property type="match status" value="1"/>
</dbReference>
<comment type="similarity">
    <text evidence="1">Belongs to the nitrite and sulfite reductase 4Fe-4S domain family.</text>
</comment>
<evidence type="ECO:0000259" key="8">
    <source>
        <dbReference type="PROSITE" id="PS51379"/>
    </source>
</evidence>
<dbReference type="InterPro" id="IPR045169">
    <property type="entry name" value="NO2/SO3_Rdtase_4Fe4S_prot"/>
</dbReference>
<dbReference type="InterPro" id="IPR036136">
    <property type="entry name" value="Nit/Sulf_reduc_fer-like_dom_sf"/>
</dbReference>
<dbReference type="GO" id="GO:0020037">
    <property type="term" value="F:heme binding"/>
    <property type="evidence" value="ECO:0007669"/>
    <property type="project" value="InterPro"/>
</dbReference>
<name>A0A934I3X0_9CLOT</name>
<protein>
    <submittedName>
        <fullName evidence="9">4Fe-4S binding protein</fullName>
    </submittedName>
</protein>
<dbReference type="SUPFAM" id="SSF54862">
    <property type="entry name" value="4Fe-4S ferredoxins"/>
    <property type="match status" value="1"/>
</dbReference>
<keyword evidence="5" id="KW-0560">Oxidoreductase</keyword>
<reference evidence="9" key="1">
    <citation type="submission" date="2020-12" db="EMBL/GenBank/DDBJ databases">
        <title>Clostridium thailandense sp. nov., a novel acetogenic bacterium isolated from peat land soil in Thailand.</title>
        <authorList>
            <person name="Chaikitkaew S."/>
            <person name="Birkeland N.K."/>
        </authorList>
    </citation>
    <scope>NUCLEOTIDE SEQUENCE</scope>
    <source>
        <strain evidence="9">DSM 17425</strain>
    </source>
</reference>
<dbReference type="Pfam" id="PF03460">
    <property type="entry name" value="NIR_SIR_ferr"/>
    <property type="match status" value="1"/>
</dbReference>
<keyword evidence="3" id="KW-0349">Heme</keyword>
<dbReference type="GO" id="GO:0050311">
    <property type="term" value="F:sulfite reductase (ferredoxin) activity"/>
    <property type="evidence" value="ECO:0007669"/>
    <property type="project" value="TreeGrafter"/>
</dbReference>
<dbReference type="InterPro" id="IPR017896">
    <property type="entry name" value="4Fe4S_Fe-S-bd"/>
</dbReference>
<dbReference type="GO" id="GO:0009337">
    <property type="term" value="C:sulfite reductase complex (NADPH)"/>
    <property type="evidence" value="ECO:0007669"/>
    <property type="project" value="TreeGrafter"/>
</dbReference>
<evidence type="ECO:0000256" key="6">
    <source>
        <dbReference type="ARBA" id="ARBA00023004"/>
    </source>
</evidence>
<evidence type="ECO:0000256" key="1">
    <source>
        <dbReference type="ARBA" id="ARBA00010429"/>
    </source>
</evidence>
<dbReference type="Pfam" id="PF01077">
    <property type="entry name" value="NIR_SIR"/>
    <property type="match status" value="1"/>
</dbReference>
<organism evidence="9 10">
    <name type="scientific">Clostridium aciditolerans</name>
    <dbReference type="NCBI Taxonomy" id="339861"/>
    <lineage>
        <taxon>Bacteria</taxon>
        <taxon>Bacillati</taxon>
        <taxon>Bacillota</taxon>
        <taxon>Clostridia</taxon>
        <taxon>Eubacteriales</taxon>
        <taxon>Clostridiaceae</taxon>
        <taxon>Clostridium</taxon>
    </lineage>
</organism>
<evidence type="ECO:0000256" key="2">
    <source>
        <dbReference type="ARBA" id="ARBA00022485"/>
    </source>
</evidence>
<dbReference type="InterPro" id="IPR045854">
    <property type="entry name" value="NO2/SO3_Rdtase_4Fe4S_sf"/>
</dbReference>
<dbReference type="AlphaFoldDB" id="A0A934I3X0"/>
<evidence type="ECO:0000256" key="4">
    <source>
        <dbReference type="ARBA" id="ARBA00022723"/>
    </source>
</evidence>
<accession>A0A934I3X0</accession>
<sequence>MNKKKIAELKLQGFINQRDTRYFSLRIIAEAGNMSSGKMENVLKLANKYGRGYIGFTTRLGIEIPWIKEEDIESVKKDLETFGLRAGGTGKKIRPLVACKGTVCTHGLVDTQQLCSKLHEKYFAYNLPAKFKIGIVGCPNNCAKASLNDLGFMGQRLPRLEKNNCKACGLCASVCKAGAIEKIDKVVELHSEKCLGCGKCISACKFNAMVTDKEGVAIFIGGKFGRKYRLGDRLDIIFSLEQLDGLTQKILDYYSENAATGERFADMIDRIGLEKVKEVLYINL</sequence>
<dbReference type="GO" id="GO:0016002">
    <property type="term" value="F:sulfite reductase activity"/>
    <property type="evidence" value="ECO:0007669"/>
    <property type="project" value="TreeGrafter"/>
</dbReference>
<dbReference type="PANTHER" id="PTHR11493">
    <property type="entry name" value="SULFITE REDUCTASE [NADPH] SUBUNIT BETA-RELATED"/>
    <property type="match status" value="1"/>
</dbReference>
<gene>
    <name evidence="9" type="ORF">I6U51_23080</name>
</gene>
<evidence type="ECO:0000256" key="7">
    <source>
        <dbReference type="ARBA" id="ARBA00023014"/>
    </source>
</evidence>
<comment type="caution">
    <text evidence="9">The sequence shown here is derived from an EMBL/GenBank/DDBJ whole genome shotgun (WGS) entry which is preliminary data.</text>
</comment>
<feature type="domain" description="4Fe-4S ferredoxin-type" evidence="8">
    <location>
        <begin position="156"/>
        <end position="184"/>
    </location>
</feature>
<feature type="domain" description="4Fe-4S ferredoxin-type" evidence="8">
    <location>
        <begin position="185"/>
        <end position="214"/>
    </location>
</feature>
<dbReference type="GO" id="GO:0000103">
    <property type="term" value="P:sulfate assimilation"/>
    <property type="evidence" value="ECO:0007669"/>
    <property type="project" value="TreeGrafter"/>
</dbReference>
<dbReference type="InterPro" id="IPR006066">
    <property type="entry name" value="NO2/SO3_Rdtase_FeS/sirohaem_BS"/>
</dbReference>
<dbReference type="PANTHER" id="PTHR11493:SF54">
    <property type="entry name" value="ANAEROBIC SULFITE REDUCTASE SUBUNIT C"/>
    <property type="match status" value="1"/>
</dbReference>
<dbReference type="Gene3D" id="3.30.413.10">
    <property type="entry name" value="Sulfite Reductase Hemoprotein, domain 1"/>
    <property type="match status" value="1"/>
</dbReference>
<keyword evidence="4" id="KW-0479">Metal-binding</keyword>
<dbReference type="SUPFAM" id="SSF56014">
    <property type="entry name" value="Nitrite and sulphite reductase 4Fe-4S domain-like"/>
    <property type="match status" value="1"/>
</dbReference>
<dbReference type="PROSITE" id="PS00365">
    <property type="entry name" value="NIR_SIR"/>
    <property type="match status" value="1"/>
</dbReference>
<dbReference type="InterPro" id="IPR005117">
    <property type="entry name" value="NiRdtase/SiRdtase_haem-b_fer"/>
</dbReference>
<evidence type="ECO:0000313" key="9">
    <source>
        <dbReference type="EMBL" id="MBI6875560.1"/>
    </source>
</evidence>
<dbReference type="GO" id="GO:0051539">
    <property type="term" value="F:4 iron, 4 sulfur cluster binding"/>
    <property type="evidence" value="ECO:0007669"/>
    <property type="project" value="UniProtKB-KW"/>
</dbReference>
<dbReference type="GO" id="GO:0046872">
    <property type="term" value="F:metal ion binding"/>
    <property type="evidence" value="ECO:0007669"/>
    <property type="project" value="UniProtKB-KW"/>
</dbReference>
<evidence type="ECO:0000313" key="10">
    <source>
        <dbReference type="Proteomes" id="UP000622687"/>
    </source>
</evidence>
<dbReference type="PROSITE" id="PS51379">
    <property type="entry name" value="4FE4S_FER_2"/>
    <property type="match status" value="2"/>
</dbReference>
<keyword evidence="7" id="KW-0411">Iron-sulfur</keyword>
<dbReference type="EMBL" id="JAEEGB010000045">
    <property type="protein sequence ID" value="MBI6875560.1"/>
    <property type="molecule type" value="Genomic_DNA"/>
</dbReference>
<dbReference type="Gene3D" id="3.30.70.3340">
    <property type="match status" value="1"/>
</dbReference>
<proteinExistence type="inferred from homology"/>
<dbReference type="RefSeq" id="WP_211144898.1">
    <property type="nucleotide sequence ID" value="NZ_JAEEGB010000045.1"/>
</dbReference>